<proteinExistence type="inferred from homology"/>
<feature type="domain" description="Cyclin-like" evidence="6">
    <location>
        <begin position="86"/>
        <end position="173"/>
    </location>
</feature>
<evidence type="ECO:0000256" key="4">
    <source>
        <dbReference type="ARBA" id="ARBA00023306"/>
    </source>
</evidence>
<reference evidence="8 9" key="1">
    <citation type="submission" date="2024-12" db="EMBL/GenBank/DDBJ databases">
        <title>The unique morphological basis and parallel evolutionary history of personate flowers in Penstemon.</title>
        <authorList>
            <person name="Depatie T.H."/>
            <person name="Wessinger C.A."/>
        </authorList>
    </citation>
    <scope>NUCLEOTIDE SEQUENCE [LARGE SCALE GENOMIC DNA]</scope>
    <source>
        <strain evidence="8">WTNN_2</strain>
        <tissue evidence="8">Leaf</tissue>
    </source>
</reference>
<organism evidence="8 9">
    <name type="scientific">Penstemon smallii</name>
    <dbReference type="NCBI Taxonomy" id="265156"/>
    <lineage>
        <taxon>Eukaryota</taxon>
        <taxon>Viridiplantae</taxon>
        <taxon>Streptophyta</taxon>
        <taxon>Embryophyta</taxon>
        <taxon>Tracheophyta</taxon>
        <taxon>Spermatophyta</taxon>
        <taxon>Magnoliopsida</taxon>
        <taxon>eudicotyledons</taxon>
        <taxon>Gunneridae</taxon>
        <taxon>Pentapetalae</taxon>
        <taxon>asterids</taxon>
        <taxon>lamiids</taxon>
        <taxon>Lamiales</taxon>
        <taxon>Plantaginaceae</taxon>
        <taxon>Cheloneae</taxon>
        <taxon>Penstemon</taxon>
    </lineage>
</organism>
<keyword evidence="2" id="KW-0132">Cell division</keyword>
<dbReference type="PANTHER" id="PTHR10177">
    <property type="entry name" value="CYCLINS"/>
    <property type="match status" value="1"/>
</dbReference>
<dbReference type="SMART" id="SM01332">
    <property type="entry name" value="Cyclin_C"/>
    <property type="match status" value="1"/>
</dbReference>
<dbReference type="InterPro" id="IPR048258">
    <property type="entry name" value="Cyclins_cyclin-box"/>
</dbReference>
<evidence type="ECO:0000313" key="8">
    <source>
        <dbReference type="EMBL" id="KAL3843903.1"/>
    </source>
</evidence>
<evidence type="ECO:0000256" key="5">
    <source>
        <dbReference type="RuleBase" id="RU000383"/>
    </source>
</evidence>
<dbReference type="InterPro" id="IPR004367">
    <property type="entry name" value="Cyclin_C-dom"/>
</dbReference>
<keyword evidence="4" id="KW-0131">Cell cycle</keyword>
<comment type="similarity">
    <text evidence="1">Belongs to the cyclin family. Cyclin D subfamily.</text>
</comment>
<evidence type="ECO:0008006" key="10">
    <source>
        <dbReference type="Google" id="ProtNLM"/>
    </source>
</evidence>
<dbReference type="AlphaFoldDB" id="A0ABD3U6T3"/>
<dbReference type="GO" id="GO:0051301">
    <property type="term" value="P:cell division"/>
    <property type="evidence" value="ECO:0007669"/>
    <property type="project" value="UniProtKB-KW"/>
</dbReference>
<dbReference type="InterPro" id="IPR006671">
    <property type="entry name" value="Cyclin_N"/>
</dbReference>
<dbReference type="CDD" id="cd20543">
    <property type="entry name" value="CYCLIN_AtCycD-like_rpt1"/>
    <property type="match status" value="1"/>
</dbReference>
<evidence type="ECO:0000259" key="6">
    <source>
        <dbReference type="SMART" id="SM00385"/>
    </source>
</evidence>
<accession>A0ABD3U6T3</accession>
<dbReference type="SUPFAM" id="SSF47954">
    <property type="entry name" value="Cyclin-like"/>
    <property type="match status" value="2"/>
</dbReference>
<dbReference type="SMART" id="SM00385">
    <property type="entry name" value="CYCLIN"/>
    <property type="match status" value="1"/>
</dbReference>
<dbReference type="Proteomes" id="UP001634393">
    <property type="component" value="Unassembled WGS sequence"/>
</dbReference>
<evidence type="ECO:0000256" key="2">
    <source>
        <dbReference type="ARBA" id="ARBA00022618"/>
    </source>
</evidence>
<sequence>MASFDALYCDEEKWVEIEEEEEESEVTLNTNIPNTSINLSLFPLLEQDLFWDDDELKSLFTKEKETCVKPNKKIESFSISRKEAVEWILKINTNFGFSTLTAILAVSYLDRFIYSCLNFQKPWMMQLVSVTCLSLAAKVEETHVPLLLDLQVEGAEYVFEAKTIQRMELLVLSSLKWRMNPVTPLSFLDHIIRRLGLKSYIHWEFLHSCENLLLSVVSDSRILSYLPSVLATSTMLHVIHQVESCNNAIEYESQLLGVLKINKEEVDDCFELITDILSRTGFNGKINASKRKFGQMPSSPNGVMDSFFSCDSSNESWCICSSNNDQPIFKKSRVEEQRMKLPSFSSRVFVGDYIGSNPH</sequence>
<dbReference type="FunFam" id="1.10.472.10:FF:000060">
    <property type="entry name" value="D6-type cyclin"/>
    <property type="match status" value="1"/>
</dbReference>
<keyword evidence="3 5" id="KW-0195">Cyclin</keyword>
<gene>
    <name evidence="8" type="ORF">ACJIZ3_001306</name>
</gene>
<protein>
    <recommendedName>
        <fullName evidence="10">B-like cyclin</fullName>
    </recommendedName>
</protein>
<dbReference type="GO" id="GO:0010444">
    <property type="term" value="P:guard mother cell differentiation"/>
    <property type="evidence" value="ECO:0007669"/>
    <property type="project" value="UniProtKB-ARBA"/>
</dbReference>
<evidence type="ECO:0000313" key="9">
    <source>
        <dbReference type="Proteomes" id="UP001634393"/>
    </source>
</evidence>
<dbReference type="InterPro" id="IPR013763">
    <property type="entry name" value="Cyclin-like_dom"/>
</dbReference>
<comment type="caution">
    <text evidence="8">The sequence shown here is derived from an EMBL/GenBank/DDBJ whole genome shotgun (WGS) entry which is preliminary data.</text>
</comment>
<dbReference type="InterPro" id="IPR039361">
    <property type="entry name" value="Cyclin"/>
</dbReference>
<dbReference type="EMBL" id="JBJXBP010000002">
    <property type="protein sequence ID" value="KAL3843903.1"/>
    <property type="molecule type" value="Genomic_DNA"/>
</dbReference>
<dbReference type="FunFam" id="1.10.472.10:FF:000070">
    <property type="entry name" value="CYCLIN D32"/>
    <property type="match status" value="1"/>
</dbReference>
<feature type="domain" description="Cyclin C-terminal" evidence="7">
    <location>
        <begin position="182"/>
        <end position="311"/>
    </location>
</feature>
<dbReference type="CDD" id="cd20544">
    <property type="entry name" value="CYCLIN_AtCycD-like_rpt2"/>
    <property type="match status" value="1"/>
</dbReference>
<evidence type="ECO:0000256" key="3">
    <source>
        <dbReference type="ARBA" id="ARBA00023127"/>
    </source>
</evidence>
<dbReference type="PROSITE" id="PS00292">
    <property type="entry name" value="CYCLINS"/>
    <property type="match status" value="1"/>
</dbReference>
<dbReference type="Pfam" id="PF02984">
    <property type="entry name" value="Cyclin_C"/>
    <property type="match status" value="1"/>
</dbReference>
<dbReference type="Gene3D" id="1.10.472.10">
    <property type="entry name" value="Cyclin-like"/>
    <property type="match status" value="2"/>
</dbReference>
<name>A0ABD3U6T3_9LAMI</name>
<dbReference type="InterPro" id="IPR036915">
    <property type="entry name" value="Cyclin-like_sf"/>
</dbReference>
<dbReference type="Pfam" id="PF00134">
    <property type="entry name" value="Cyclin_N"/>
    <property type="match status" value="1"/>
</dbReference>
<evidence type="ECO:0000259" key="7">
    <source>
        <dbReference type="SMART" id="SM01332"/>
    </source>
</evidence>
<dbReference type="GO" id="GO:0048316">
    <property type="term" value="P:seed development"/>
    <property type="evidence" value="ECO:0007669"/>
    <property type="project" value="UniProtKB-ARBA"/>
</dbReference>
<keyword evidence="9" id="KW-1185">Reference proteome</keyword>
<evidence type="ECO:0000256" key="1">
    <source>
        <dbReference type="ARBA" id="ARBA00009065"/>
    </source>
</evidence>